<comment type="caution">
    <text evidence="3">The sequence shown here is derived from an EMBL/GenBank/DDBJ whole genome shotgun (WGS) entry which is preliminary data.</text>
</comment>
<accession>A0A4Q9GW43</accession>
<gene>
    <name evidence="3" type="ORF">EYS42_12575</name>
</gene>
<evidence type="ECO:0000256" key="1">
    <source>
        <dbReference type="SAM" id="SignalP"/>
    </source>
</evidence>
<keyword evidence="4" id="KW-1185">Reference proteome</keyword>
<proteinExistence type="predicted"/>
<feature type="chain" id="PRO_5020235689" evidence="1">
    <location>
        <begin position="27"/>
        <end position="279"/>
    </location>
</feature>
<feature type="domain" description="DUF4399" evidence="2">
    <location>
        <begin position="79"/>
        <end position="166"/>
    </location>
</feature>
<evidence type="ECO:0000313" key="3">
    <source>
        <dbReference type="EMBL" id="TBO29241.1"/>
    </source>
</evidence>
<dbReference type="Pfam" id="PF14347">
    <property type="entry name" value="DUF4399"/>
    <property type="match status" value="2"/>
</dbReference>
<keyword evidence="1" id="KW-0732">Signal</keyword>
<protein>
    <submittedName>
        <fullName evidence="3">DUF4399 domain-containing protein</fullName>
    </submittedName>
</protein>
<feature type="signal peptide" evidence="1">
    <location>
        <begin position="1"/>
        <end position="26"/>
    </location>
</feature>
<dbReference type="Proteomes" id="UP000292120">
    <property type="component" value="Unassembled WGS sequence"/>
</dbReference>
<dbReference type="OrthoDB" id="531568at2"/>
<reference evidence="3 4" key="1">
    <citation type="submission" date="2019-02" db="EMBL/GenBank/DDBJ databases">
        <title>Aquabacterium sp. strain KMB7.</title>
        <authorList>
            <person name="Chen W.-M."/>
        </authorList>
    </citation>
    <scope>NUCLEOTIDE SEQUENCE [LARGE SCALE GENOMIC DNA]</scope>
    <source>
        <strain evidence="3 4">KMB7</strain>
    </source>
</reference>
<dbReference type="InterPro" id="IPR025512">
    <property type="entry name" value="DUF4399"/>
</dbReference>
<evidence type="ECO:0000259" key="2">
    <source>
        <dbReference type="Pfam" id="PF14347"/>
    </source>
</evidence>
<evidence type="ECO:0000313" key="4">
    <source>
        <dbReference type="Proteomes" id="UP000292120"/>
    </source>
</evidence>
<dbReference type="EMBL" id="SIXI01000005">
    <property type="protein sequence ID" value="TBO29241.1"/>
    <property type="molecule type" value="Genomic_DNA"/>
</dbReference>
<dbReference type="RefSeq" id="WP_130968537.1">
    <property type="nucleotide sequence ID" value="NZ_SIXI01000005.1"/>
</dbReference>
<dbReference type="AlphaFoldDB" id="A0A4Q9GW43"/>
<feature type="domain" description="DUF4399" evidence="2">
    <location>
        <begin position="200"/>
        <end position="271"/>
    </location>
</feature>
<organism evidence="3 4">
    <name type="scientific">Aquabacterium lacunae</name>
    <dbReference type="NCBI Taxonomy" id="2528630"/>
    <lineage>
        <taxon>Bacteria</taxon>
        <taxon>Pseudomonadati</taxon>
        <taxon>Pseudomonadota</taxon>
        <taxon>Betaproteobacteria</taxon>
        <taxon>Burkholderiales</taxon>
        <taxon>Aquabacterium</taxon>
    </lineage>
</organism>
<sequence>MNTHTTRGLSLLAALLSLTTAPSAQTSVPSSHADSAPAGHGVATDAHPWVVVPMQARDPVNYITNLRDGQKLESPFVLKFGLTRQGLASISEEVQGAGHHHLLINRDLPLDFTKPLPFNDQYLHFGKGQMEAVLNLKPGTYRLRMLLANHKHIPYFIYSPAITVQVTQQRASVKPESLLRKGVSLLTPQPGDVVKRPFRVQMHASGLNISHTQIRDKASGHFQLLMKGPNGAETLDFNHGHTEAWVKPPAGTYQLRLQYVNNATLQVSHETPWQTLTVQ</sequence>
<name>A0A4Q9GW43_9BURK</name>